<keyword evidence="1" id="KW-1133">Transmembrane helix</keyword>
<reference evidence="3" key="1">
    <citation type="submission" date="2024-05" db="EMBL/GenBank/DDBJ databases">
        <title>Isolation and characterization of Sporomusa carbonis sp. nov., a carboxydotrophic hydrogenogen in the genus of Sporomusa isolated from a charcoal burning pile.</title>
        <authorList>
            <person name="Boeer T."/>
            <person name="Rosenbaum F."/>
            <person name="Eysell L."/>
            <person name="Mueller V."/>
            <person name="Daniel R."/>
            <person name="Poehlein A."/>
        </authorList>
    </citation>
    <scope>NUCLEOTIDE SEQUENCE [LARGE SCALE GENOMIC DNA]</scope>
    <source>
        <strain evidence="3">DSM 3132</strain>
    </source>
</reference>
<dbReference type="Proteomes" id="UP000216052">
    <property type="component" value="Chromosome"/>
</dbReference>
<keyword evidence="1" id="KW-0812">Transmembrane</keyword>
<dbReference type="InterPro" id="IPR029058">
    <property type="entry name" value="AB_hydrolase_fold"/>
</dbReference>
<organism evidence="3 4">
    <name type="scientific">Sporomusa acidovorans (strain ATCC 49682 / DSM 3132 / Mol)</name>
    <dbReference type="NCBI Taxonomy" id="1123286"/>
    <lineage>
        <taxon>Bacteria</taxon>
        <taxon>Bacillati</taxon>
        <taxon>Bacillota</taxon>
        <taxon>Negativicutes</taxon>
        <taxon>Selenomonadales</taxon>
        <taxon>Sporomusaceae</taxon>
        <taxon>Sporomusa</taxon>
    </lineage>
</organism>
<keyword evidence="1" id="KW-0472">Membrane</keyword>
<evidence type="ECO:0000313" key="3">
    <source>
        <dbReference type="EMBL" id="XFO72284.1"/>
    </source>
</evidence>
<dbReference type="InterPro" id="IPR002921">
    <property type="entry name" value="Fungal_lipase-type"/>
</dbReference>
<dbReference type="Gene3D" id="3.40.50.1820">
    <property type="entry name" value="alpha/beta hydrolase"/>
    <property type="match status" value="1"/>
</dbReference>
<proteinExistence type="predicted"/>
<keyword evidence="4" id="KW-1185">Reference proteome</keyword>
<name>A0ABZ3J2K9_SPOA4</name>
<dbReference type="Pfam" id="PF01764">
    <property type="entry name" value="Lipase_3"/>
    <property type="match status" value="1"/>
</dbReference>
<feature type="domain" description="Fungal lipase-type" evidence="2">
    <location>
        <begin position="138"/>
        <end position="298"/>
    </location>
</feature>
<evidence type="ECO:0000313" key="4">
    <source>
        <dbReference type="Proteomes" id="UP000216052"/>
    </source>
</evidence>
<dbReference type="EMBL" id="CP155571">
    <property type="protein sequence ID" value="XFO72284.1"/>
    <property type="molecule type" value="Genomic_DNA"/>
</dbReference>
<protein>
    <recommendedName>
        <fullName evidence="2">Fungal lipase-type domain-containing protein</fullName>
    </recommendedName>
</protein>
<dbReference type="SUPFAM" id="SSF53474">
    <property type="entry name" value="alpha/beta-Hydrolases"/>
    <property type="match status" value="1"/>
</dbReference>
<accession>A0ABZ3J2K9</accession>
<evidence type="ECO:0000259" key="2">
    <source>
        <dbReference type="Pfam" id="PF01764"/>
    </source>
</evidence>
<sequence length="356" mass="39805">MQSTVNKSANRKITAWGLLAICCLCFLFFLHFNGDKQLTPQRRPNDSYMDIALLFAHAVYVREWDGVPEAFEFASRHADGSYILKRPGWDSSKAFNKLARSGWKLYFNHIGVDAIRLQDTQILTGSKVNLNSKLTVVVAFRGSDNIFDYLFTNCKNNPVSLTQLQMTGNSELEDFNLIWDQYTVPSITVMTCNVMTTWLSNRVSKAPILVHKGYMEQVACGLNAKVVDPVNGDLLSVKDMVNKYPDAEFVIAGHSSGGGAAQILSTLLYEKGIGRQNIHLRTFATAGAFNYRGQAKYRDIDSINYFIVGDPIQIVNDLTGFGPLGVSIMVSPTHRFSQNSRTVHEMTAYEEQLSNN</sequence>
<evidence type="ECO:0000256" key="1">
    <source>
        <dbReference type="SAM" id="Phobius"/>
    </source>
</evidence>
<gene>
    <name evidence="3" type="ORF">SPACI_023300</name>
</gene>
<feature type="transmembrane region" description="Helical" evidence="1">
    <location>
        <begin position="13"/>
        <end position="33"/>
    </location>
</feature>